<sequence>MDKKSTKVKIVMTANPREIVGKSTHSLRKSGVVPANIYGKDFESLTISVDLKEFVDTFKTAGETNVVYVKVSDKEIPTLISEIQIHPVNQSILHVDLRKIDLKQKIEAQVPLVIFGESEAVEVKHGILLTQMTEITIESLPSDIPNEISVDISTLNEIGDVIRVSDLPKIDGVEFKEDPERMIASVTEHKEEELVPETVSDEPEIIGEDGKAVVPEGEEGSETPTKESDSEEKN</sequence>
<dbReference type="InterPro" id="IPR020056">
    <property type="entry name" value="Rbsml_bL25/Gln-tRNA_synth_N"/>
</dbReference>
<keyword evidence="4 5" id="KW-0687">Ribonucleoprotein</keyword>
<name>A0A2M8EXT8_9BACT</name>
<evidence type="ECO:0000256" key="5">
    <source>
        <dbReference type="HAMAP-Rule" id="MF_01334"/>
    </source>
</evidence>
<comment type="similarity">
    <text evidence="5">Belongs to the bacterial ribosomal protein bL25 family. CTC subfamily.</text>
</comment>
<gene>
    <name evidence="5" type="primary">rplY</name>
    <name evidence="5" type="synonym">ctc</name>
    <name evidence="9" type="ORF">CO051_04730</name>
</gene>
<dbReference type="Proteomes" id="UP000231383">
    <property type="component" value="Unassembled WGS sequence"/>
</dbReference>
<dbReference type="PANTHER" id="PTHR33284:SF1">
    <property type="entry name" value="RIBOSOMAL PROTEIN L25_GLN-TRNA SYNTHETASE, ANTI-CODON-BINDING DOMAIN-CONTAINING PROTEIN"/>
    <property type="match status" value="1"/>
</dbReference>
<dbReference type="Gene3D" id="2.40.240.10">
    <property type="entry name" value="Ribosomal Protein L25, Chain P"/>
    <property type="match status" value="1"/>
</dbReference>
<dbReference type="InterPro" id="IPR011035">
    <property type="entry name" value="Ribosomal_bL25/Gln-tRNA_synth"/>
</dbReference>
<dbReference type="InterPro" id="IPR020057">
    <property type="entry name" value="Ribosomal_bL25_b-dom"/>
</dbReference>
<evidence type="ECO:0000313" key="10">
    <source>
        <dbReference type="Proteomes" id="UP000231383"/>
    </source>
</evidence>
<dbReference type="GO" id="GO:0006412">
    <property type="term" value="P:translation"/>
    <property type="evidence" value="ECO:0007669"/>
    <property type="project" value="UniProtKB-UniRule"/>
</dbReference>
<reference evidence="10" key="1">
    <citation type="submission" date="2017-09" db="EMBL/GenBank/DDBJ databases">
        <title>Depth-based differentiation of microbial function through sediment-hosted aquifers and enrichment of novel symbionts in the deep terrestrial subsurface.</title>
        <authorList>
            <person name="Probst A.J."/>
            <person name="Ladd B."/>
            <person name="Jarett J.K."/>
            <person name="Geller-Mcgrath D.E."/>
            <person name="Sieber C.M.K."/>
            <person name="Emerson J.B."/>
            <person name="Anantharaman K."/>
            <person name="Thomas B.C."/>
            <person name="Malmstrom R."/>
            <person name="Stieglmeier M."/>
            <person name="Klingl A."/>
            <person name="Woyke T."/>
            <person name="Ryan C.M."/>
            <person name="Banfield J.F."/>
        </authorList>
    </citation>
    <scope>NUCLEOTIDE SEQUENCE [LARGE SCALE GENOMIC DNA]</scope>
</reference>
<comment type="caution">
    <text evidence="9">The sequence shown here is derived from an EMBL/GenBank/DDBJ whole genome shotgun (WGS) entry which is preliminary data.</text>
</comment>
<evidence type="ECO:0000256" key="1">
    <source>
        <dbReference type="ARBA" id="ARBA00022730"/>
    </source>
</evidence>
<dbReference type="GO" id="GO:0022625">
    <property type="term" value="C:cytosolic large ribosomal subunit"/>
    <property type="evidence" value="ECO:0007669"/>
    <property type="project" value="TreeGrafter"/>
</dbReference>
<organism evidence="9 10">
    <name type="scientific">Candidatus Roizmanbacteria bacterium CG_4_9_14_0_2_um_filter_39_13</name>
    <dbReference type="NCBI Taxonomy" id="1974839"/>
    <lineage>
        <taxon>Bacteria</taxon>
        <taxon>Candidatus Roizmaniibacteriota</taxon>
    </lineage>
</organism>
<feature type="compositionally biased region" description="Basic and acidic residues" evidence="6">
    <location>
        <begin position="224"/>
        <end position="234"/>
    </location>
</feature>
<dbReference type="InterPro" id="IPR020930">
    <property type="entry name" value="Ribosomal_uL5_bac-type"/>
</dbReference>
<evidence type="ECO:0000256" key="4">
    <source>
        <dbReference type="ARBA" id="ARBA00023274"/>
    </source>
</evidence>
<dbReference type="PANTHER" id="PTHR33284">
    <property type="entry name" value="RIBOSOMAL PROTEIN L25/GLN-TRNA SYNTHETASE, ANTI-CODON-BINDING DOMAIN-CONTAINING PROTEIN"/>
    <property type="match status" value="1"/>
</dbReference>
<accession>A0A2M8EXT8</accession>
<comment type="function">
    <text evidence="5">This is one of the proteins that binds to the 5S RNA in the ribosome where it forms part of the central protuberance.</text>
</comment>
<dbReference type="NCBIfam" id="TIGR00731">
    <property type="entry name" value="bL25_bact_ctc"/>
    <property type="match status" value="1"/>
</dbReference>
<feature type="region of interest" description="Disordered" evidence="6">
    <location>
        <begin position="190"/>
        <end position="234"/>
    </location>
</feature>
<keyword evidence="1 5" id="KW-0699">rRNA-binding</keyword>
<dbReference type="Pfam" id="PF14693">
    <property type="entry name" value="Ribosomal_TL5_C"/>
    <property type="match status" value="1"/>
</dbReference>
<comment type="subunit">
    <text evidence="5">Part of the 50S ribosomal subunit; part of the 5S rRNA/L5/L18/L25 subcomplex. Contacts the 5S rRNA. Binds to the 5S rRNA independently of L5 and L18.</text>
</comment>
<protein>
    <recommendedName>
        <fullName evidence="5">Large ribosomal subunit protein bL25</fullName>
    </recommendedName>
    <alternativeName>
        <fullName evidence="5">General stress protein CTC</fullName>
    </alternativeName>
</protein>
<dbReference type="SUPFAM" id="SSF50715">
    <property type="entry name" value="Ribosomal protein L25-like"/>
    <property type="match status" value="1"/>
</dbReference>
<proteinExistence type="inferred from homology"/>
<dbReference type="GO" id="GO:0003735">
    <property type="term" value="F:structural constituent of ribosome"/>
    <property type="evidence" value="ECO:0007669"/>
    <property type="project" value="InterPro"/>
</dbReference>
<evidence type="ECO:0000256" key="2">
    <source>
        <dbReference type="ARBA" id="ARBA00022884"/>
    </source>
</evidence>
<keyword evidence="2 5" id="KW-0694">RNA-binding</keyword>
<keyword evidence="3 5" id="KW-0689">Ribosomal protein</keyword>
<evidence type="ECO:0000256" key="3">
    <source>
        <dbReference type="ARBA" id="ARBA00022980"/>
    </source>
</evidence>
<evidence type="ECO:0000313" key="9">
    <source>
        <dbReference type="EMBL" id="PJC30962.1"/>
    </source>
</evidence>
<evidence type="ECO:0000259" key="8">
    <source>
        <dbReference type="Pfam" id="PF14693"/>
    </source>
</evidence>
<feature type="domain" description="Large ribosomal subunit protein bL25 L25" evidence="7">
    <location>
        <begin position="13"/>
        <end position="97"/>
    </location>
</feature>
<dbReference type="InterPro" id="IPR029751">
    <property type="entry name" value="Ribosomal_L25_dom"/>
</dbReference>
<feature type="domain" description="Large ribosomal subunit protein bL25 beta" evidence="8">
    <location>
        <begin position="105"/>
        <end position="189"/>
    </location>
</feature>
<dbReference type="EMBL" id="PFSC01000123">
    <property type="protein sequence ID" value="PJC30962.1"/>
    <property type="molecule type" value="Genomic_DNA"/>
</dbReference>
<dbReference type="HAMAP" id="MF_01334">
    <property type="entry name" value="Ribosomal_bL25_CTC"/>
    <property type="match status" value="1"/>
</dbReference>
<evidence type="ECO:0000259" key="7">
    <source>
        <dbReference type="Pfam" id="PF01386"/>
    </source>
</evidence>
<dbReference type="Gene3D" id="2.170.120.20">
    <property type="entry name" value="Ribosomal protein L25, beta domain"/>
    <property type="match status" value="1"/>
</dbReference>
<dbReference type="GO" id="GO:0008097">
    <property type="term" value="F:5S rRNA binding"/>
    <property type="evidence" value="ECO:0007669"/>
    <property type="project" value="InterPro"/>
</dbReference>
<dbReference type="CDD" id="cd00495">
    <property type="entry name" value="Ribosomal_L25_TL5_CTC"/>
    <property type="match status" value="1"/>
</dbReference>
<evidence type="ECO:0000256" key="6">
    <source>
        <dbReference type="SAM" id="MobiDB-lite"/>
    </source>
</evidence>
<dbReference type="Pfam" id="PF01386">
    <property type="entry name" value="Ribosomal_L25p"/>
    <property type="match status" value="1"/>
</dbReference>
<dbReference type="InterPro" id="IPR001021">
    <property type="entry name" value="Ribosomal_bL25_long"/>
</dbReference>
<dbReference type="InterPro" id="IPR037121">
    <property type="entry name" value="Ribosomal_bL25_C"/>
</dbReference>
<dbReference type="AlphaFoldDB" id="A0A2M8EXT8"/>